<dbReference type="Proteomes" id="UP001219525">
    <property type="component" value="Unassembled WGS sequence"/>
</dbReference>
<evidence type="ECO:0000313" key="9">
    <source>
        <dbReference type="Proteomes" id="UP001219525"/>
    </source>
</evidence>
<reference evidence="8" key="1">
    <citation type="submission" date="2023-03" db="EMBL/GenBank/DDBJ databases">
        <title>Massive genome expansion in bonnet fungi (Mycena s.s.) driven by repeated elements and novel gene families across ecological guilds.</title>
        <authorList>
            <consortium name="Lawrence Berkeley National Laboratory"/>
            <person name="Harder C.B."/>
            <person name="Miyauchi S."/>
            <person name="Viragh M."/>
            <person name="Kuo A."/>
            <person name="Thoen E."/>
            <person name="Andreopoulos B."/>
            <person name="Lu D."/>
            <person name="Skrede I."/>
            <person name="Drula E."/>
            <person name="Henrissat B."/>
            <person name="Morin E."/>
            <person name="Kohler A."/>
            <person name="Barry K."/>
            <person name="LaButti K."/>
            <person name="Morin E."/>
            <person name="Salamov A."/>
            <person name="Lipzen A."/>
            <person name="Mereny Z."/>
            <person name="Hegedus B."/>
            <person name="Baldrian P."/>
            <person name="Stursova M."/>
            <person name="Weitz H."/>
            <person name="Taylor A."/>
            <person name="Grigoriev I.V."/>
            <person name="Nagy L.G."/>
            <person name="Martin F."/>
            <person name="Kauserud H."/>
        </authorList>
    </citation>
    <scope>NUCLEOTIDE SEQUENCE</scope>
    <source>
        <strain evidence="8">9144</strain>
    </source>
</reference>
<name>A0AAD6Y1Y6_9AGAR</name>
<keyword evidence="6" id="KW-0732">Signal</keyword>
<dbReference type="SUPFAM" id="SSF51905">
    <property type="entry name" value="FAD/NAD(P)-binding domain"/>
    <property type="match status" value="1"/>
</dbReference>
<feature type="domain" description="FAD-binding" evidence="7">
    <location>
        <begin position="34"/>
        <end position="233"/>
    </location>
</feature>
<dbReference type="AlphaFoldDB" id="A0AAD6Y1Y6"/>
<dbReference type="Pfam" id="PF01494">
    <property type="entry name" value="FAD_binding_3"/>
    <property type="match status" value="1"/>
</dbReference>
<dbReference type="InterPro" id="IPR036188">
    <property type="entry name" value="FAD/NAD-bd_sf"/>
</dbReference>
<proteinExistence type="inferred from homology"/>
<keyword evidence="3" id="KW-0274">FAD</keyword>
<keyword evidence="4" id="KW-0560">Oxidoreductase</keyword>
<dbReference type="InterPro" id="IPR002938">
    <property type="entry name" value="FAD-bd"/>
</dbReference>
<feature type="chain" id="PRO_5042194663" description="FAD-binding domain-containing protein" evidence="6">
    <location>
        <begin position="19"/>
        <end position="361"/>
    </location>
</feature>
<evidence type="ECO:0000256" key="5">
    <source>
        <dbReference type="ARBA" id="ARBA00023033"/>
    </source>
</evidence>
<accession>A0AAD6Y1Y6</accession>
<dbReference type="GO" id="GO:0004497">
    <property type="term" value="F:monooxygenase activity"/>
    <property type="evidence" value="ECO:0007669"/>
    <property type="project" value="UniProtKB-KW"/>
</dbReference>
<comment type="caution">
    <text evidence="8">The sequence shown here is derived from an EMBL/GenBank/DDBJ whole genome shotgun (WGS) entry which is preliminary data.</text>
</comment>
<dbReference type="PANTHER" id="PTHR13789:SF309">
    <property type="entry name" value="PUTATIVE (AFU_ORTHOLOGUE AFUA_6G14510)-RELATED"/>
    <property type="match status" value="1"/>
</dbReference>
<keyword evidence="9" id="KW-1185">Reference proteome</keyword>
<gene>
    <name evidence="8" type="ORF">GGX14DRAFT_577806</name>
</gene>
<dbReference type="PRINTS" id="PR00420">
    <property type="entry name" value="RNGMNOXGNASE"/>
</dbReference>
<dbReference type="InterPro" id="IPR050493">
    <property type="entry name" value="FAD-dep_Monooxygenase_BioMet"/>
</dbReference>
<evidence type="ECO:0000256" key="4">
    <source>
        <dbReference type="ARBA" id="ARBA00023002"/>
    </source>
</evidence>
<evidence type="ECO:0000259" key="7">
    <source>
        <dbReference type="Pfam" id="PF01494"/>
    </source>
</evidence>
<feature type="signal peptide" evidence="6">
    <location>
        <begin position="1"/>
        <end position="18"/>
    </location>
</feature>
<sequence length="361" mass="38854">MGAPSLSISFIFFIPSLILFPNKIDVCKRKLPKIIVGASVSGLASAIALKSAGHSVLVLEKDPQLGGVGSVPNGSGCAAIPPNGCKILLDLGLAAEIKANAAPVSGFACFKYGDGQRSIGLNRLDPEMLAEARGGYMQFAHRDLIRILYDVALKPSNHLHESNEGSAPRVSVLLGAEVVNVDCEACSVTLRSGQIHTGDAIIGADGANGVVRRTLMQEEGTSPENDIAMGIAAYTAIVPNALVLEHDLTVFYDYPGSTFWLGPNRGVTTYPVEERDRSFRERHAAGLNVLDGDLQQMMEDFRLVFGYEAADDADEWWVTWGRYRDDALEASPGQVDEDDRLGADEEDAILATRFEQQGDFV</sequence>
<dbReference type="EMBL" id="JARJCW010000115">
    <property type="protein sequence ID" value="KAJ7192812.1"/>
    <property type="molecule type" value="Genomic_DNA"/>
</dbReference>
<protein>
    <recommendedName>
        <fullName evidence="7">FAD-binding domain-containing protein</fullName>
    </recommendedName>
</protein>
<organism evidence="8 9">
    <name type="scientific">Mycena pura</name>
    <dbReference type="NCBI Taxonomy" id="153505"/>
    <lineage>
        <taxon>Eukaryota</taxon>
        <taxon>Fungi</taxon>
        <taxon>Dikarya</taxon>
        <taxon>Basidiomycota</taxon>
        <taxon>Agaricomycotina</taxon>
        <taxon>Agaricomycetes</taxon>
        <taxon>Agaricomycetidae</taxon>
        <taxon>Agaricales</taxon>
        <taxon>Marasmiineae</taxon>
        <taxon>Mycenaceae</taxon>
        <taxon>Mycena</taxon>
    </lineage>
</organism>
<keyword evidence="2" id="KW-0285">Flavoprotein</keyword>
<evidence type="ECO:0000256" key="2">
    <source>
        <dbReference type="ARBA" id="ARBA00022630"/>
    </source>
</evidence>
<evidence type="ECO:0000256" key="1">
    <source>
        <dbReference type="ARBA" id="ARBA00007992"/>
    </source>
</evidence>
<evidence type="ECO:0000313" key="8">
    <source>
        <dbReference type="EMBL" id="KAJ7192812.1"/>
    </source>
</evidence>
<keyword evidence="5" id="KW-0503">Monooxygenase</keyword>
<evidence type="ECO:0000256" key="3">
    <source>
        <dbReference type="ARBA" id="ARBA00022827"/>
    </source>
</evidence>
<comment type="similarity">
    <text evidence="1">Belongs to the paxM FAD-dependent monooxygenase family.</text>
</comment>
<dbReference type="GO" id="GO:0071949">
    <property type="term" value="F:FAD binding"/>
    <property type="evidence" value="ECO:0007669"/>
    <property type="project" value="InterPro"/>
</dbReference>
<dbReference type="Gene3D" id="3.50.50.60">
    <property type="entry name" value="FAD/NAD(P)-binding domain"/>
    <property type="match status" value="1"/>
</dbReference>
<dbReference type="PANTHER" id="PTHR13789">
    <property type="entry name" value="MONOOXYGENASE"/>
    <property type="match status" value="1"/>
</dbReference>
<evidence type="ECO:0000256" key="6">
    <source>
        <dbReference type="SAM" id="SignalP"/>
    </source>
</evidence>